<dbReference type="EMBL" id="AFYH01068363">
    <property type="status" value="NOT_ANNOTATED_CDS"/>
    <property type="molecule type" value="Genomic_DNA"/>
</dbReference>
<dbReference type="CDD" id="cd22673">
    <property type="entry name" value="FHA_Ki67"/>
    <property type="match status" value="1"/>
</dbReference>
<evidence type="ECO:0000256" key="4">
    <source>
        <dbReference type="ARBA" id="ARBA00022843"/>
    </source>
</evidence>
<dbReference type="SMART" id="SM00240">
    <property type="entry name" value="FHA"/>
    <property type="match status" value="1"/>
</dbReference>
<dbReference type="eggNOG" id="ENOG502QRVV">
    <property type="taxonomic scope" value="Eukaryota"/>
</dbReference>
<feature type="compositionally biased region" description="Polar residues" evidence="7">
    <location>
        <begin position="607"/>
        <end position="616"/>
    </location>
</feature>
<feature type="compositionally biased region" description="Basic and acidic residues" evidence="7">
    <location>
        <begin position="114"/>
        <end position="124"/>
    </location>
</feature>
<evidence type="ECO:0000256" key="7">
    <source>
        <dbReference type="SAM" id="MobiDB-lite"/>
    </source>
</evidence>
<dbReference type="Gene3D" id="2.60.200.20">
    <property type="match status" value="1"/>
</dbReference>
<dbReference type="GeneTree" id="ENSGT00940000154352"/>
<reference evidence="10" key="1">
    <citation type="submission" date="2011-08" db="EMBL/GenBank/DDBJ databases">
        <title>The draft genome of Latimeria chalumnae.</title>
        <authorList>
            <person name="Di Palma F."/>
            <person name="Alfoldi J."/>
            <person name="Johnson J."/>
            <person name="Berlin A."/>
            <person name="Gnerre S."/>
            <person name="Jaffe D."/>
            <person name="MacCallum I."/>
            <person name="Young S."/>
            <person name="Walker B.J."/>
            <person name="Lander E."/>
            <person name="Lindblad-Toh K."/>
        </authorList>
    </citation>
    <scope>NUCLEOTIDE SEQUENCE [LARGE SCALE GENOMIC DNA]</scope>
    <source>
        <strain evidence="10">Wild caught</strain>
    </source>
</reference>
<feature type="domain" description="FHA" evidence="8">
    <location>
        <begin position="27"/>
        <end position="77"/>
    </location>
</feature>
<dbReference type="STRING" id="7897.ENSLACP00000018751"/>
<accession>H3BA30</accession>
<dbReference type="Pfam" id="PF15276">
    <property type="entry name" value="PP1_bind"/>
    <property type="match status" value="1"/>
</dbReference>
<dbReference type="EMBL" id="AFYH01068370">
    <property type="status" value="NOT_ANNOTATED_CDS"/>
    <property type="molecule type" value="Genomic_DNA"/>
</dbReference>
<feature type="compositionally biased region" description="Polar residues" evidence="7">
    <location>
        <begin position="513"/>
        <end position="526"/>
    </location>
</feature>
<reference evidence="9" key="2">
    <citation type="submission" date="2025-08" db="UniProtKB">
        <authorList>
            <consortium name="Ensembl"/>
        </authorList>
    </citation>
    <scope>IDENTIFICATION</scope>
</reference>
<feature type="region of interest" description="Disordered" evidence="7">
    <location>
        <begin position="825"/>
        <end position="852"/>
    </location>
</feature>
<keyword evidence="3" id="KW-0597">Phosphoprotein</keyword>
<dbReference type="EMBL" id="AFYH01068367">
    <property type="status" value="NOT_ANNOTATED_CDS"/>
    <property type="molecule type" value="Genomic_DNA"/>
</dbReference>
<dbReference type="OMA" id="QVENMEA"/>
<proteinExistence type="predicted"/>
<keyword evidence="5" id="KW-0539">Nucleus</keyword>
<dbReference type="InterPro" id="IPR008984">
    <property type="entry name" value="SMAD_FHA_dom_sf"/>
</dbReference>
<evidence type="ECO:0000313" key="10">
    <source>
        <dbReference type="Proteomes" id="UP000008672"/>
    </source>
</evidence>
<dbReference type="EMBL" id="AFYH01068364">
    <property type="status" value="NOT_ANNOTATED_CDS"/>
    <property type="molecule type" value="Genomic_DNA"/>
</dbReference>
<evidence type="ECO:0000256" key="5">
    <source>
        <dbReference type="ARBA" id="ARBA00023242"/>
    </source>
</evidence>
<keyword evidence="2" id="KW-1017">Isopeptide bond</keyword>
<dbReference type="InterPro" id="IPR029334">
    <property type="entry name" value="PP1-bd"/>
</dbReference>
<dbReference type="EMBL" id="AFYH01068368">
    <property type="status" value="NOT_ANNOTATED_CDS"/>
    <property type="molecule type" value="Genomic_DNA"/>
</dbReference>
<dbReference type="EMBL" id="AFYH01068366">
    <property type="status" value="NOT_ANNOTATED_CDS"/>
    <property type="molecule type" value="Genomic_DNA"/>
</dbReference>
<reference evidence="9" key="3">
    <citation type="submission" date="2025-09" db="UniProtKB">
        <authorList>
            <consortium name="Ensembl"/>
        </authorList>
    </citation>
    <scope>IDENTIFICATION</scope>
</reference>
<dbReference type="InParanoid" id="H3BA30"/>
<dbReference type="PROSITE" id="PS50006">
    <property type="entry name" value="FHA_DOMAIN"/>
    <property type="match status" value="1"/>
</dbReference>
<feature type="compositionally biased region" description="Basic residues" evidence="7">
    <location>
        <begin position="501"/>
        <end position="512"/>
    </location>
</feature>
<dbReference type="EMBL" id="AFYH01068371">
    <property type="status" value="NOT_ANNOTATED_CDS"/>
    <property type="molecule type" value="Genomic_DNA"/>
</dbReference>
<dbReference type="PANTHER" id="PTHR21603">
    <property type="entry name" value="ANTIGEN KI-67-LIKE PROTEIN"/>
    <property type="match status" value="1"/>
</dbReference>
<evidence type="ECO:0000256" key="2">
    <source>
        <dbReference type="ARBA" id="ARBA00022499"/>
    </source>
</evidence>
<keyword evidence="6" id="KW-0131">Cell cycle</keyword>
<dbReference type="PANTHER" id="PTHR21603:SF18">
    <property type="entry name" value="ANTIGEN KI-67-LIKE PROTEIN"/>
    <property type="match status" value="1"/>
</dbReference>
<evidence type="ECO:0000259" key="8">
    <source>
        <dbReference type="PROSITE" id="PS50006"/>
    </source>
</evidence>
<dbReference type="GO" id="GO:0005634">
    <property type="term" value="C:nucleus"/>
    <property type="evidence" value="ECO:0007669"/>
    <property type="project" value="UniProtKB-SubCell"/>
</dbReference>
<dbReference type="GO" id="GO:0007088">
    <property type="term" value="P:regulation of mitotic nuclear division"/>
    <property type="evidence" value="ECO:0007669"/>
    <property type="project" value="TreeGrafter"/>
</dbReference>
<feature type="region of interest" description="Disordered" evidence="7">
    <location>
        <begin position="100"/>
        <end position="144"/>
    </location>
</feature>
<dbReference type="GO" id="GO:0005694">
    <property type="term" value="C:chromosome"/>
    <property type="evidence" value="ECO:0007669"/>
    <property type="project" value="TreeGrafter"/>
</dbReference>
<comment type="subcellular location">
    <subcellularLocation>
        <location evidence="1">Nucleus</location>
    </subcellularLocation>
</comment>
<dbReference type="Pfam" id="PF00498">
    <property type="entry name" value="FHA"/>
    <property type="match status" value="1"/>
</dbReference>
<evidence type="ECO:0000256" key="1">
    <source>
        <dbReference type="ARBA" id="ARBA00004123"/>
    </source>
</evidence>
<dbReference type="GO" id="GO:0051983">
    <property type="term" value="P:regulation of chromosome segregation"/>
    <property type="evidence" value="ECO:0007669"/>
    <property type="project" value="TreeGrafter"/>
</dbReference>
<keyword evidence="10" id="KW-1185">Reference proteome</keyword>
<evidence type="ECO:0000256" key="6">
    <source>
        <dbReference type="ARBA" id="ARBA00023306"/>
    </source>
</evidence>
<dbReference type="AlphaFoldDB" id="H3BA30"/>
<dbReference type="HOGENOM" id="CLU_350784_0_0_1"/>
<dbReference type="Ensembl" id="ENSLACT00000018884.1">
    <property type="protein sequence ID" value="ENSLACP00000018751.1"/>
    <property type="gene ID" value="ENSLACG00000016506.1"/>
</dbReference>
<dbReference type="EMBL" id="AFYH01068369">
    <property type="status" value="NOT_ANNOTATED_CDS"/>
    <property type="molecule type" value="Genomic_DNA"/>
</dbReference>
<feature type="region of interest" description="Disordered" evidence="7">
    <location>
        <begin position="494"/>
        <end position="616"/>
    </location>
</feature>
<dbReference type="Bgee" id="ENSLACG00000016506">
    <property type="expression patterns" value="Expressed in pelvic fin"/>
</dbReference>
<dbReference type="EMBL" id="AFYH01068365">
    <property type="status" value="NOT_ANNOTATED_CDS"/>
    <property type="molecule type" value="Genomic_DNA"/>
</dbReference>
<dbReference type="InterPro" id="IPR000253">
    <property type="entry name" value="FHA_dom"/>
</dbReference>
<keyword evidence="4" id="KW-0832">Ubl conjugation</keyword>
<dbReference type="EMBL" id="AFYH01068372">
    <property type="status" value="NOT_ANNOTATED_CDS"/>
    <property type="molecule type" value="Genomic_DNA"/>
</dbReference>
<sequence length="939" mass="103624">MPLYGKIVVIKRTGADGTHFPLTATSCLFGRKTECDIRIQLPHVSKEHCKIEVNENKEVILTNLSTVNPARLNGNIVQQPERLSHGDVFTIIDRSFRFEYPPESTPRKRRPSLSKKETLQDTGEHGSLIKGKDKKKKKKSFNGDRSCHSRLCIEIKPIEKQKETTPSKSPFGKLYEMLKIEAQTKPQAIYANTVTTEKIPKPADGSPKKKLKNAETQESITSEYDFQLSVPEKMDVSVAIRSPSRNRRSSMTKQKEVPIQKRRGRSLSPNHLSNKDEYQIQAEKTANQPEVALDERKTSVSQEKQVVVHLRDALDSCNSSPRKYSGKTSMLKELFLGINHCLEGQLPRKRKSGEQEKVFSEPPVKKKRVSFGGHLSPELFDKRLPPNSPLRKGATPVRLRLGFESTPCAVLKRVSLGRKSSMIKVNVMVKALHKKKSPAREKSNKFIKDVEEYPGEKLVAQVAVTASLIDAWNCKAENQSNAVGADPIYASWFSSTTPPHPHPKKNPGRSKKYVQQAQSPRKNSVAVSPAGGTQKRPSTKEIMSPACRSPGVAAKTPLPACRSPGVAAKTPLPARRSPGVAAKTPSPACRSPGAAAKTPSPAHRSFETSANASETLKSQPLTLSFSKKCTAGKGSPFSRSSQLVVEETPSIHGRFSVSHISTPPPVWEQDKTEVKQSELALNIPNPIRLKSMLLASSRRSQRKSGAFETLQSGRKSGASQANLLAAKSWADIVRLGKAQSQVENDLHFGLFKRKVHQQTPVWNVKGFCHTGHADSPATIVIGRAHAATIEMAGKVPRVVKNVGLKYCRDMNESFTGMAEMFSTPVSEKQRKSPRLSSGVAGSKIMSSSPAPITEVSSLNTPEEFGKMMIVSPLSIPGNTQHKMSFEDDASLVNKKVPAFEDMVDKRIVKISRVIKQIMSTREEKLIKVKRLLQPSKQIK</sequence>
<name>H3BA30_LATCH</name>
<feature type="region of interest" description="Disordered" evidence="7">
    <location>
        <begin position="240"/>
        <end position="274"/>
    </location>
</feature>
<dbReference type="PROSITE" id="PS51257">
    <property type="entry name" value="PROKAR_LIPOPROTEIN"/>
    <property type="match status" value="1"/>
</dbReference>
<evidence type="ECO:0000256" key="3">
    <source>
        <dbReference type="ARBA" id="ARBA00022553"/>
    </source>
</evidence>
<protein>
    <recommendedName>
        <fullName evidence="8">FHA domain-containing protein</fullName>
    </recommendedName>
</protein>
<evidence type="ECO:0000313" key="9">
    <source>
        <dbReference type="Ensembl" id="ENSLACP00000018751.1"/>
    </source>
</evidence>
<organism evidence="9 10">
    <name type="scientific">Latimeria chalumnae</name>
    <name type="common">Coelacanth</name>
    <dbReference type="NCBI Taxonomy" id="7897"/>
    <lineage>
        <taxon>Eukaryota</taxon>
        <taxon>Metazoa</taxon>
        <taxon>Chordata</taxon>
        <taxon>Craniata</taxon>
        <taxon>Vertebrata</taxon>
        <taxon>Euteleostomi</taxon>
        <taxon>Coelacanthiformes</taxon>
        <taxon>Coelacanthidae</taxon>
        <taxon>Latimeria</taxon>
    </lineage>
</organism>
<feature type="region of interest" description="Disordered" evidence="7">
    <location>
        <begin position="195"/>
        <end position="216"/>
    </location>
</feature>
<dbReference type="Proteomes" id="UP000008672">
    <property type="component" value="Unassembled WGS sequence"/>
</dbReference>
<dbReference type="SUPFAM" id="SSF49879">
    <property type="entry name" value="SMAD/FHA domain"/>
    <property type="match status" value="1"/>
</dbReference>